<dbReference type="EMBL" id="WBZB01000023">
    <property type="protein sequence ID" value="KAB3530183.1"/>
    <property type="molecule type" value="Genomic_DNA"/>
</dbReference>
<evidence type="ECO:0000256" key="6">
    <source>
        <dbReference type="ARBA" id="ARBA00022490"/>
    </source>
</evidence>
<dbReference type="GO" id="GO:0005829">
    <property type="term" value="C:cytosol"/>
    <property type="evidence" value="ECO:0007669"/>
    <property type="project" value="TreeGrafter"/>
</dbReference>
<feature type="binding site" evidence="9">
    <location>
        <begin position="233"/>
        <end position="234"/>
    </location>
    <ligand>
        <name>substrate</name>
    </ligand>
</feature>
<protein>
    <recommendedName>
        <fullName evidence="4 9">Triosephosphate isomerase</fullName>
        <shortName evidence="9">TIM</shortName>
        <shortName evidence="9">TPI</shortName>
        <ecNumber evidence="3 9">5.3.1.1</ecNumber>
    </recommendedName>
    <alternativeName>
        <fullName evidence="9">Triose-phosphate isomerase</fullName>
    </alternativeName>
</protein>
<comment type="subcellular location">
    <subcellularLocation>
        <location evidence="9 10">Cytoplasm</location>
    </subcellularLocation>
</comment>
<keyword evidence="5 9" id="KW-0312">Gluconeogenesis</keyword>
<comment type="function">
    <text evidence="9">Involved in the gluconeogenesis. Catalyzes stereospecifically the conversion of dihydroxyacetone phosphate (DHAP) to D-glyceraldehyde-3-phosphate (G3P).</text>
</comment>
<feature type="binding site" evidence="9">
    <location>
        <position position="212"/>
    </location>
    <ligand>
        <name>substrate</name>
    </ligand>
</feature>
<sequence length="248" mass="27311">MRKPIIAGNWKMHKTIEEAIELVKGIKEEANKTDVEVVACCPFTVLSEVKRTITGSRVKLGAQNLHWEEEGAYTGEISATMLRNIGVEYVIIGHSERRQYFHETDDTVNKKVLKAIEKELKPIMCVGETLEEREGDKTFEVVKTQTLGGLKDVSAAAMKDIVIAYEPVWAIGTGKTASSEDANKVISYIREVIKEKYDDTVSEMVRIQYGGSVKAANASEIMAESDIDGALVGGASLDAGSFVEIFNF</sequence>
<dbReference type="InterPro" id="IPR013785">
    <property type="entry name" value="Aldolase_TIM"/>
</dbReference>
<dbReference type="Pfam" id="PF00121">
    <property type="entry name" value="TIM"/>
    <property type="match status" value="1"/>
</dbReference>
<dbReference type="GO" id="GO:0019563">
    <property type="term" value="P:glycerol catabolic process"/>
    <property type="evidence" value="ECO:0007669"/>
    <property type="project" value="TreeGrafter"/>
</dbReference>
<evidence type="ECO:0000256" key="1">
    <source>
        <dbReference type="ARBA" id="ARBA00004680"/>
    </source>
</evidence>
<evidence type="ECO:0000313" key="11">
    <source>
        <dbReference type="EMBL" id="KAB3530183.1"/>
    </source>
</evidence>
<dbReference type="GO" id="GO:0004807">
    <property type="term" value="F:triose-phosphate isomerase activity"/>
    <property type="evidence" value="ECO:0007669"/>
    <property type="project" value="UniProtKB-UniRule"/>
</dbReference>
<dbReference type="PANTHER" id="PTHR21139:SF42">
    <property type="entry name" value="TRIOSEPHOSPHATE ISOMERASE"/>
    <property type="match status" value="1"/>
</dbReference>
<evidence type="ECO:0000256" key="7">
    <source>
        <dbReference type="ARBA" id="ARBA00023152"/>
    </source>
</evidence>
<reference evidence="11 12" key="1">
    <citation type="submission" date="2019-10" db="EMBL/GenBank/DDBJ databases">
        <title>Alkaliphilus serpentinus sp. nov. and Alkaliphilus pronyensis sp. nov., two novel anaerobic alkaliphilic species isolated from the serpentinized-hosted hydrothermal field of the Prony Bay (New Caledonia).</title>
        <authorList>
            <person name="Postec A."/>
        </authorList>
    </citation>
    <scope>NUCLEOTIDE SEQUENCE [LARGE SCALE GENOMIC DNA]</scope>
    <source>
        <strain evidence="11 12">LacT</strain>
    </source>
</reference>
<organism evidence="11 12">
    <name type="scientific">Alkaliphilus serpentinus</name>
    <dbReference type="NCBI Taxonomy" id="1482731"/>
    <lineage>
        <taxon>Bacteria</taxon>
        <taxon>Bacillati</taxon>
        <taxon>Bacillota</taxon>
        <taxon>Clostridia</taxon>
        <taxon>Peptostreptococcales</taxon>
        <taxon>Natronincolaceae</taxon>
        <taxon>Alkaliphilus</taxon>
    </lineage>
</organism>
<dbReference type="InterPro" id="IPR035990">
    <property type="entry name" value="TIM_sf"/>
</dbReference>
<dbReference type="InterPro" id="IPR020861">
    <property type="entry name" value="Triosephosphate_isomerase_AS"/>
</dbReference>
<keyword evidence="8 9" id="KW-0413">Isomerase</keyword>
<dbReference type="Gene3D" id="3.20.20.70">
    <property type="entry name" value="Aldolase class I"/>
    <property type="match status" value="1"/>
</dbReference>
<dbReference type="Proteomes" id="UP000465601">
    <property type="component" value="Unassembled WGS sequence"/>
</dbReference>
<evidence type="ECO:0000313" key="12">
    <source>
        <dbReference type="Proteomes" id="UP000465601"/>
    </source>
</evidence>
<dbReference type="CDD" id="cd00311">
    <property type="entry name" value="TIM"/>
    <property type="match status" value="1"/>
</dbReference>
<dbReference type="UniPathway" id="UPA00109">
    <property type="reaction ID" value="UER00189"/>
</dbReference>
<dbReference type="AlphaFoldDB" id="A0A833HPU5"/>
<comment type="subunit">
    <text evidence="9 10">Homodimer.</text>
</comment>
<keyword evidence="6 9" id="KW-0963">Cytoplasm</keyword>
<dbReference type="RefSeq" id="WP_151865778.1">
    <property type="nucleotide sequence ID" value="NZ_WBZB01000023.1"/>
</dbReference>
<feature type="binding site" evidence="9">
    <location>
        <position position="172"/>
    </location>
    <ligand>
        <name>substrate</name>
    </ligand>
</feature>
<dbReference type="SUPFAM" id="SSF51351">
    <property type="entry name" value="Triosephosphate isomerase (TIM)"/>
    <property type="match status" value="1"/>
</dbReference>
<comment type="pathway">
    <text evidence="9 10">Carbohydrate biosynthesis; gluconeogenesis.</text>
</comment>
<dbReference type="PROSITE" id="PS00171">
    <property type="entry name" value="TIM_1"/>
    <property type="match status" value="1"/>
</dbReference>
<name>A0A833HPU5_9FIRM</name>
<evidence type="ECO:0000256" key="10">
    <source>
        <dbReference type="RuleBase" id="RU363013"/>
    </source>
</evidence>
<dbReference type="OrthoDB" id="9809429at2"/>
<dbReference type="UniPathway" id="UPA00138"/>
<comment type="catalytic activity">
    <reaction evidence="9 10">
        <text>D-glyceraldehyde 3-phosphate = dihydroxyacetone phosphate</text>
        <dbReference type="Rhea" id="RHEA:18585"/>
        <dbReference type="ChEBI" id="CHEBI:57642"/>
        <dbReference type="ChEBI" id="CHEBI:59776"/>
        <dbReference type="EC" id="5.3.1.1"/>
    </reaction>
</comment>
<evidence type="ECO:0000256" key="3">
    <source>
        <dbReference type="ARBA" id="ARBA00011940"/>
    </source>
</evidence>
<evidence type="ECO:0000256" key="8">
    <source>
        <dbReference type="ARBA" id="ARBA00023235"/>
    </source>
</evidence>
<dbReference type="NCBIfam" id="TIGR00419">
    <property type="entry name" value="tim"/>
    <property type="match status" value="1"/>
</dbReference>
<accession>A0A833HPU5</accession>
<keyword evidence="7 9" id="KW-0324">Glycolysis</keyword>
<evidence type="ECO:0000256" key="5">
    <source>
        <dbReference type="ARBA" id="ARBA00022432"/>
    </source>
</evidence>
<proteinExistence type="inferred from homology"/>
<gene>
    <name evidence="9" type="primary">tpiA</name>
    <name evidence="11" type="ORF">F8153_07705</name>
</gene>
<evidence type="ECO:0000256" key="9">
    <source>
        <dbReference type="HAMAP-Rule" id="MF_00147"/>
    </source>
</evidence>
<dbReference type="GO" id="GO:0006094">
    <property type="term" value="P:gluconeogenesis"/>
    <property type="evidence" value="ECO:0007669"/>
    <property type="project" value="UniProtKB-UniRule"/>
</dbReference>
<dbReference type="HAMAP" id="MF_00147_B">
    <property type="entry name" value="TIM_B"/>
    <property type="match status" value="1"/>
</dbReference>
<evidence type="ECO:0000256" key="4">
    <source>
        <dbReference type="ARBA" id="ARBA00019397"/>
    </source>
</evidence>
<evidence type="ECO:0000256" key="2">
    <source>
        <dbReference type="ARBA" id="ARBA00007422"/>
    </source>
</evidence>
<comment type="similarity">
    <text evidence="2 9 10">Belongs to the triosephosphate isomerase family.</text>
</comment>
<dbReference type="InterPro" id="IPR022896">
    <property type="entry name" value="TrioseP_Isoase_bac/euk"/>
</dbReference>
<dbReference type="FunFam" id="3.20.20.70:FF:000016">
    <property type="entry name" value="Triosephosphate isomerase"/>
    <property type="match status" value="1"/>
</dbReference>
<feature type="binding site" evidence="9">
    <location>
        <begin position="9"/>
        <end position="11"/>
    </location>
    <ligand>
        <name>substrate</name>
    </ligand>
</feature>
<keyword evidence="12" id="KW-1185">Reference proteome</keyword>
<dbReference type="InterPro" id="IPR000652">
    <property type="entry name" value="Triosephosphate_isomerase"/>
</dbReference>
<dbReference type="GO" id="GO:0046166">
    <property type="term" value="P:glyceraldehyde-3-phosphate biosynthetic process"/>
    <property type="evidence" value="ECO:0007669"/>
    <property type="project" value="TreeGrafter"/>
</dbReference>
<feature type="active site" description="Proton acceptor" evidence="9">
    <location>
        <position position="166"/>
    </location>
</feature>
<dbReference type="GO" id="GO:0006096">
    <property type="term" value="P:glycolytic process"/>
    <property type="evidence" value="ECO:0007669"/>
    <property type="project" value="UniProtKB-UniRule"/>
</dbReference>
<dbReference type="EC" id="5.3.1.1" evidence="3 9"/>
<dbReference type="PROSITE" id="PS51440">
    <property type="entry name" value="TIM_2"/>
    <property type="match status" value="1"/>
</dbReference>
<comment type="pathway">
    <text evidence="1 9 10">Carbohydrate degradation; glycolysis; D-glyceraldehyde 3-phosphate from glycerone phosphate: step 1/1.</text>
</comment>
<dbReference type="PANTHER" id="PTHR21139">
    <property type="entry name" value="TRIOSEPHOSPHATE ISOMERASE"/>
    <property type="match status" value="1"/>
</dbReference>
<comment type="caution">
    <text evidence="11">The sequence shown here is derived from an EMBL/GenBank/DDBJ whole genome shotgun (WGS) entry which is preliminary data.</text>
</comment>
<feature type="active site" description="Electrophile" evidence="9">
    <location>
        <position position="94"/>
    </location>
</feature>